<reference evidence="2" key="1">
    <citation type="submission" date="2019-12" db="EMBL/GenBank/DDBJ databases">
        <title>An insight into the sialome of adult female Ixodes ricinus ticks feeding for 6 days.</title>
        <authorList>
            <person name="Perner J."/>
            <person name="Ribeiro J.M.C."/>
        </authorList>
    </citation>
    <scope>NUCLEOTIDE SEQUENCE</scope>
    <source>
        <strain evidence="2">Semi-engorged</strain>
        <tissue evidence="2">Salivary glands</tissue>
    </source>
</reference>
<accession>A0A6B0U3W9</accession>
<name>A0A6B0U3W9_IXORI</name>
<sequence>MACLTSATYSICWFVSRVLVTAARASPASWSTWRSVSVKRRSSSLSSWGTWGPRGALVWEQKAHSRATAPRRCAR</sequence>
<keyword evidence="1" id="KW-0732">Signal</keyword>
<evidence type="ECO:0000313" key="2">
    <source>
        <dbReference type="EMBL" id="MXU83390.1"/>
    </source>
</evidence>
<feature type="signal peptide" evidence="1">
    <location>
        <begin position="1"/>
        <end position="25"/>
    </location>
</feature>
<feature type="chain" id="PRO_5025359340" evidence="1">
    <location>
        <begin position="26"/>
        <end position="75"/>
    </location>
</feature>
<dbReference type="AlphaFoldDB" id="A0A6B0U3W9"/>
<dbReference type="EMBL" id="GIFC01001307">
    <property type="protein sequence ID" value="MXU83390.1"/>
    <property type="molecule type" value="Transcribed_RNA"/>
</dbReference>
<evidence type="ECO:0000256" key="1">
    <source>
        <dbReference type="SAM" id="SignalP"/>
    </source>
</evidence>
<protein>
    <submittedName>
        <fullName evidence="2">Putative secreted protein</fullName>
    </submittedName>
</protein>
<proteinExistence type="predicted"/>
<organism evidence="2">
    <name type="scientific">Ixodes ricinus</name>
    <name type="common">Common tick</name>
    <name type="synonym">Acarus ricinus</name>
    <dbReference type="NCBI Taxonomy" id="34613"/>
    <lineage>
        <taxon>Eukaryota</taxon>
        <taxon>Metazoa</taxon>
        <taxon>Ecdysozoa</taxon>
        <taxon>Arthropoda</taxon>
        <taxon>Chelicerata</taxon>
        <taxon>Arachnida</taxon>
        <taxon>Acari</taxon>
        <taxon>Parasitiformes</taxon>
        <taxon>Ixodida</taxon>
        <taxon>Ixodoidea</taxon>
        <taxon>Ixodidae</taxon>
        <taxon>Ixodinae</taxon>
        <taxon>Ixodes</taxon>
    </lineage>
</organism>